<dbReference type="EMBL" id="VCBC01000003">
    <property type="protein sequence ID" value="TLU67181.1"/>
    <property type="molecule type" value="Genomic_DNA"/>
</dbReference>
<organism evidence="1 2">
    <name type="scientific">Thalassotalea litorea</name>
    <dbReference type="NCBI Taxonomy" id="2020715"/>
    <lineage>
        <taxon>Bacteria</taxon>
        <taxon>Pseudomonadati</taxon>
        <taxon>Pseudomonadota</taxon>
        <taxon>Gammaproteobacteria</taxon>
        <taxon>Alteromonadales</taxon>
        <taxon>Colwelliaceae</taxon>
        <taxon>Thalassotalea</taxon>
    </lineage>
</organism>
<keyword evidence="2" id="KW-1185">Reference proteome</keyword>
<protein>
    <submittedName>
        <fullName evidence="1">Uncharacterized protein</fullName>
    </submittedName>
</protein>
<gene>
    <name evidence="1" type="ORF">FE810_02535</name>
</gene>
<dbReference type="OrthoDB" id="6283357at2"/>
<dbReference type="AlphaFoldDB" id="A0A5R9IV01"/>
<name>A0A5R9IV01_9GAMM</name>
<evidence type="ECO:0000313" key="2">
    <source>
        <dbReference type="Proteomes" id="UP000307790"/>
    </source>
</evidence>
<accession>A0A5R9IV01</accession>
<evidence type="ECO:0000313" key="1">
    <source>
        <dbReference type="EMBL" id="TLU67181.1"/>
    </source>
</evidence>
<proteinExistence type="predicted"/>
<comment type="caution">
    <text evidence="1">The sequence shown here is derived from an EMBL/GenBank/DDBJ whole genome shotgun (WGS) entry which is preliminary data.</text>
</comment>
<reference evidence="1 2" key="1">
    <citation type="submission" date="2019-05" db="EMBL/GenBank/DDBJ databases">
        <title>Genome sequences of Thalassotalea litorea 1K03283.</title>
        <authorList>
            <person name="Zhang D."/>
        </authorList>
    </citation>
    <scope>NUCLEOTIDE SEQUENCE [LARGE SCALE GENOMIC DNA]</scope>
    <source>
        <strain evidence="1 2">MCCC 1K03283</strain>
    </source>
</reference>
<sequence>MKKLTLLLVLIITLVIYISLNKSTESTNYDVDVKDIHPALSDKDSIEVFPFSNKKFASQKLKELTIANAQCKERKLDFNTQVNNIHQILIQALEHELRNGKTRRDLLAYSNQYKPFYDSYDDLLLQAKINLEKEKYDFTTSVDILNEWNGLSVINNFSVINIPIIVLGLQAFEGDSNGLSMGLVLDNEVSKSDVFALLENDENFNTYLESPLEINGSRVLSPSILFALTGGSLNVEEFKQAVSLRNFNVNDVAIAVMNDLPYEYLEVLIAQAVSIEDMPIIAQGRYDSNANLADFAASAHNVKLLQLLETYGVHPTNELGIITGLDIAIMNLPDDVDVYANAESFPDKYLETINYLIEKGYKAHGSRYQMDNEAFTFFKAPANKRNFQSSKALIPELKKALHRIDLADSSNRVIQILPDDSLVSKAIESMELKKAVLSNKSKSCESIQKELLAEEGFLDHRETYDLITRIAQDDDNTAQRLHDIDPTLVNLWRDTRQFSPNGSRETRSDFITMLGEDKLQEAFDYSSSTPLTEFETDRLLLSLLRSTENIIPIWNARSVPTPPSGLLAFKHIPFEKWESLEVEKFDFSIKDKFGNDLFVPAALNSQEAVQLLLDLGLKPEMDKLGLDVLDLLLEDSYENGSLNKSLRLIVPEVEELEPSHYSRIARLKKHFPEEYEKLIQISNQMLVSDEYDMNKFRSRLY</sequence>
<dbReference type="Proteomes" id="UP000307790">
    <property type="component" value="Unassembled WGS sequence"/>
</dbReference>
<dbReference type="RefSeq" id="WP_138318462.1">
    <property type="nucleotide sequence ID" value="NZ_VCBC01000003.1"/>
</dbReference>